<gene>
    <name evidence="10" type="ORF">KDK95_33435</name>
</gene>
<keyword evidence="6 8" id="KW-0472">Membrane</keyword>
<dbReference type="PANTHER" id="PTHR33778">
    <property type="entry name" value="PROTEIN MGTC"/>
    <property type="match status" value="1"/>
</dbReference>
<evidence type="ECO:0000313" key="10">
    <source>
        <dbReference type="EMBL" id="MBR7831257.1"/>
    </source>
</evidence>
<evidence type="ECO:0000256" key="2">
    <source>
        <dbReference type="ARBA" id="ARBA00009298"/>
    </source>
</evidence>
<dbReference type="InterPro" id="IPR049177">
    <property type="entry name" value="MgtC_SapB_SrpB_YhiD_N"/>
</dbReference>
<evidence type="ECO:0000256" key="4">
    <source>
        <dbReference type="ARBA" id="ARBA00022692"/>
    </source>
</evidence>
<evidence type="ECO:0000256" key="3">
    <source>
        <dbReference type="ARBA" id="ARBA00022475"/>
    </source>
</evidence>
<reference evidence="10" key="1">
    <citation type="submission" date="2021-04" db="EMBL/GenBank/DDBJ databases">
        <title>Genome based classification of Actinospica acidithermotolerans sp. nov., an actinobacterium isolated from an Indonesian hot spring.</title>
        <authorList>
            <person name="Kusuma A.B."/>
            <person name="Putra K.E."/>
            <person name="Nafisah S."/>
            <person name="Loh J."/>
            <person name="Nouioui I."/>
            <person name="Goodfellow M."/>
        </authorList>
    </citation>
    <scope>NUCLEOTIDE SEQUENCE</scope>
    <source>
        <strain evidence="10">MGRD01-02</strain>
    </source>
</reference>
<keyword evidence="11" id="KW-1185">Reference proteome</keyword>
<dbReference type="AlphaFoldDB" id="A0A941EGV9"/>
<evidence type="ECO:0000313" key="11">
    <source>
        <dbReference type="Proteomes" id="UP000676325"/>
    </source>
</evidence>
<dbReference type="Proteomes" id="UP000676325">
    <property type="component" value="Unassembled WGS sequence"/>
</dbReference>
<protein>
    <submittedName>
        <fullName evidence="10">MgtC/SapB family protein</fullName>
    </submittedName>
</protein>
<evidence type="ECO:0000259" key="9">
    <source>
        <dbReference type="Pfam" id="PF02308"/>
    </source>
</evidence>
<dbReference type="PANTHER" id="PTHR33778:SF1">
    <property type="entry name" value="MAGNESIUM TRANSPORTER YHID-RELATED"/>
    <property type="match status" value="1"/>
</dbReference>
<dbReference type="InterPro" id="IPR003416">
    <property type="entry name" value="MgtC/SapB/SrpB/YhiD_fam"/>
</dbReference>
<keyword evidence="4 8" id="KW-0812">Transmembrane</keyword>
<accession>A0A941EGV9</accession>
<dbReference type="RefSeq" id="WP_212522370.1">
    <property type="nucleotide sequence ID" value="NZ_JAGSOH010000203.1"/>
</dbReference>
<dbReference type="GO" id="GO:0005886">
    <property type="term" value="C:plasma membrane"/>
    <property type="evidence" value="ECO:0007669"/>
    <property type="project" value="UniProtKB-SubCell"/>
</dbReference>
<evidence type="ECO:0000256" key="5">
    <source>
        <dbReference type="ARBA" id="ARBA00022989"/>
    </source>
</evidence>
<comment type="subcellular location">
    <subcellularLocation>
        <location evidence="1">Cell membrane</location>
        <topology evidence="1">Multi-pass membrane protein</topology>
    </subcellularLocation>
</comment>
<proteinExistence type="inferred from homology"/>
<evidence type="ECO:0000256" key="7">
    <source>
        <dbReference type="SAM" id="MobiDB-lite"/>
    </source>
</evidence>
<feature type="transmembrane region" description="Helical" evidence="8">
    <location>
        <begin position="58"/>
        <end position="76"/>
    </location>
</feature>
<evidence type="ECO:0000256" key="1">
    <source>
        <dbReference type="ARBA" id="ARBA00004651"/>
    </source>
</evidence>
<feature type="region of interest" description="Disordered" evidence="7">
    <location>
        <begin position="209"/>
        <end position="231"/>
    </location>
</feature>
<dbReference type="Pfam" id="PF02308">
    <property type="entry name" value="MgtC"/>
    <property type="match status" value="1"/>
</dbReference>
<feature type="transmembrane region" description="Helical" evidence="8">
    <location>
        <begin position="88"/>
        <end position="107"/>
    </location>
</feature>
<feature type="transmembrane region" description="Helical" evidence="8">
    <location>
        <begin position="113"/>
        <end position="132"/>
    </location>
</feature>
<keyword evidence="5 8" id="KW-1133">Transmembrane helix</keyword>
<evidence type="ECO:0000256" key="8">
    <source>
        <dbReference type="SAM" id="Phobius"/>
    </source>
</evidence>
<dbReference type="PRINTS" id="PR01837">
    <property type="entry name" value="MGTCSAPBPROT"/>
</dbReference>
<feature type="domain" description="MgtC/SapB/SrpB/YhiD N-terminal" evidence="9">
    <location>
        <begin position="13"/>
        <end position="129"/>
    </location>
</feature>
<keyword evidence="3" id="KW-1003">Cell membrane</keyword>
<organism evidence="10 11">
    <name type="scientific">Actinospica acidithermotolerans</name>
    <dbReference type="NCBI Taxonomy" id="2828514"/>
    <lineage>
        <taxon>Bacteria</taxon>
        <taxon>Bacillati</taxon>
        <taxon>Actinomycetota</taxon>
        <taxon>Actinomycetes</taxon>
        <taxon>Catenulisporales</taxon>
        <taxon>Actinospicaceae</taxon>
        <taxon>Actinospica</taxon>
    </lineage>
</organism>
<comment type="caution">
    <text evidence="10">The sequence shown here is derived from an EMBL/GenBank/DDBJ whole genome shotgun (WGS) entry which is preliminary data.</text>
</comment>
<evidence type="ECO:0000256" key="6">
    <source>
        <dbReference type="ARBA" id="ARBA00023136"/>
    </source>
</evidence>
<name>A0A941EGV9_9ACTN</name>
<comment type="similarity">
    <text evidence="2">Belongs to the MgtC/SapB family.</text>
</comment>
<sequence length="282" mass="29143">MHSVEWNDVINIVVGWALTFVLGFEREVRGAPAGDRTFSMIGLSAALIGAIAPHYPAVLGGAVTGIGFIGGGLCFRQAVKEADHEREILHGVTTAASIFGAAAIGAIAGCGDLVLAVAATIGIMLSLEIRHIPVLRYMDARRWAHLFADDNHRHFKLHDIEHALAHPHQEYGAIKSAVQHTHAHPQAVIPAQAEAPADTAVAVAAAAAETPKSASPGEASEASGAAAGTEAAEAVNTTVHGNAHEGMSLVGPIEDESLVKEAETASILANQVISASIARSGR</sequence>
<dbReference type="EMBL" id="JAGSOH010000203">
    <property type="protein sequence ID" value="MBR7831257.1"/>
    <property type="molecule type" value="Genomic_DNA"/>
</dbReference>